<dbReference type="Pfam" id="PF12833">
    <property type="entry name" value="HTH_18"/>
    <property type="match status" value="1"/>
</dbReference>
<dbReference type="PANTHER" id="PTHR43436">
    <property type="entry name" value="ARAC-FAMILY TRANSCRIPTIONAL REGULATOR"/>
    <property type="match status" value="1"/>
</dbReference>
<keyword evidence="3" id="KW-0804">Transcription</keyword>
<evidence type="ECO:0000313" key="6">
    <source>
        <dbReference type="EMBL" id="MBB4414372.1"/>
    </source>
</evidence>
<dbReference type="InterPro" id="IPR009057">
    <property type="entry name" value="Homeodomain-like_sf"/>
</dbReference>
<evidence type="ECO:0000259" key="4">
    <source>
        <dbReference type="PROSITE" id="PS01124"/>
    </source>
</evidence>
<reference evidence="8 9" key="1">
    <citation type="submission" date="2020-08" db="EMBL/GenBank/DDBJ databases">
        <title>Genomic Encyclopedia of Type Strains, Phase IV (KMG-V): Genome sequencing to study the core and pangenomes of soil and plant-associated prokaryotes.</title>
        <authorList>
            <person name="Whitman W."/>
        </authorList>
    </citation>
    <scope>NUCLEOTIDE SEQUENCE [LARGE SCALE GENOMIC DNA]</scope>
    <source>
        <strain evidence="6 9">SEMIA 444</strain>
        <strain evidence="5 8">SEMIA 448</strain>
        <strain evidence="7 10">SEMIA 452</strain>
    </source>
</reference>
<dbReference type="SMART" id="SM00342">
    <property type="entry name" value="HTH_ARAC"/>
    <property type="match status" value="1"/>
</dbReference>
<dbReference type="Proteomes" id="UP000576087">
    <property type="component" value="Unassembled WGS sequence"/>
</dbReference>
<keyword evidence="9" id="KW-1185">Reference proteome</keyword>
<dbReference type="GO" id="GO:0043565">
    <property type="term" value="F:sequence-specific DNA binding"/>
    <property type="evidence" value="ECO:0007669"/>
    <property type="project" value="InterPro"/>
</dbReference>
<dbReference type="Gene3D" id="1.10.10.60">
    <property type="entry name" value="Homeodomain-like"/>
    <property type="match status" value="1"/>
</dbReference>
<dbReference type="Proteomes" id="UP000524535">
    <property type="component" value="Unassembled WGS sequence"/>
</dbReference>
<dbReference type="PROSITE" id="PS01124">
    <property type="entry name" value="HTH_ARAC_FAMILY_2"/>
    <property type="match status" value="1"/>
</dbReference>
<evidence type="ECO:0000256" key="3">
    <source>
        <dbReference type="ARBA" id="ARBA00023163"/>
    </source>
</evidence>
<feature type="domain" description="HTH araC/xylS-type" evidence="4">
    <location>
        <begin position="241"/>
        <end position="339"/>
    </location>
</feature>
<dbReference type="PANTHER" id="PTHR43436:SF1">
    <property type="entry name" value="TRANSCRIPTIONAL REGULATORY PROTEIN"/>
    <property type="match status" value="1"/>
</dbReference>
<dbReference type="InterPro" id="IPR037923">
    <property type="entry name" value="HTH-like"/>
</dbReference>
<dbReference type="GO" id="GO:0003700">
    <property type="term" value="F:DNA-binding transcription factor activity"/>
    <property type="evidence" value="ECO:0007669"/>
    <property type="project" value="InterPro"/>
</dbReference>
<comment type="caution">
    <text evidence="7">The sequence shown here is derived from an EMBL/GenBank/DDBJ whole genome shotgun (WGS) entry which is preliminary data.</text>
</comment>
<dbReference type="InterPro" id="IPR009594">
    <property type="entry name" value="Tscrpt_reg_HTH_AraC_N"/>
</dbReference>
<sequence>MVIIMSFLATTSVWLPPFIAVIARGLLPEAGNVLPNPPAGLVGISVRAYGGTMETLFDTVRRHADANANPAGVAPTAITGLSTVRATAPSGLIHDISRPLVCLVVQGAKQVTMGTQQYPFAAGDTLLITANVPTVSQITRASIASPYYSLVMELDPAIIAELALEMRVVLVGDQAAVKVGPTDAEIADAALRLMRLLERPSSRAVLEYQLMREMHYWLLAGKHGDAIRRLGMRGSHVERVARAVAVLRNEFAEPITVERLASISGMGISSFHRYFRDVTSLSPLQFQKHLRLIEARRLMMSEGASATQAAFKVGYESVPQFTREYGRLFGQPPVRDTKGVVSRA</sequence>
<gene>
    <name evidence="6" type="ORF">GGE31_004914</name>
    <name evidence="5" type="ORF">GGE33_004830</name>
    <name evidence="7" type="ORF">GGE35_004838</name>
</gene>
<evidence type="ECO:0000313" key="9">
    <source>
        <dbReference type="Proteomes" id="UP000524535"/>
    </source>
</evidence>
<evidence type="ECO:0000313" key="7">
    <source>
        <dbReference type="EMBL" id="MBB4448988.1"/>
    </source>
</evidence>
<evidence type="ECO:0000313" key="5">
    <source>
        <dbReference type="EMBL" id="MBB4351052.1"/>
    </source>
</evidence>
<keyword evidence="1" id="KW-0805">Transcription regulation</keyword>
<evidence type="ECO:0000313" key="8">
    <source>
        <dbReference type="Proteomes" id="UP000520770"/>
    </source>
</evidence>
<keyword evidence="2 7" id="KW-0238">DNA-binding</keyword>
<dbReference type="EMBL" id="JACIHM010000009">
    <property type="protein sequence ID" value="MBB4448988.1"/>
    <property type="molecule type" value="Genomic_DNA"/>
</dbReference>
<protein>
    <submittedName>
        <fullName evidence="7">AraC-like DNA-binding protein</fullName>
    </submittedName>
</protein>
<dbReference type="InterPro" id="IPR018060">
    <property type="entry name" value="HTH_AraC"/>
</dbReference>
<evidence type="ECO:0000256" key="1">
    <source>
        <dbReference type="ARBA" id="ARBA00023015"/>
    </source>
</evidence>
<dbReference type="Proteomes" id="UP000520770">
    <property type="component" value="Unassembled WGS sequence"/>
</dbReference>
<proteinExistence type="predicted"/>
<evidence type="ECO:0000256" key="2">
    <source>
        <dbReference type="ARBA" id="ARBA00023125"/>
    </source>
</evidence>
<dbReference type="AlphaFoldDB" id="A0A7W6Y3K8"/>
<dbReference type="EMBL" id="JACIGY010000009">
    <property type="protein sequence ID" value="MBB4414372.1"/>
    <property type="molecule type" value="Genomic_DNA"/>
</dbReference>
<name>A0A7W6Y3K8_9HYPH</name>
<accession>A0A7W6Y3K8</accession>
<organism evidence="7 10">
    <name type="scientific">Aliirhizobium cellulosilyticum</name>
    <dbReference type="NCBI Taxonomy" id="393664"/>
    <lineage>
        <taxon>Bacteria</taxon>
        <taxon>Pseudomonadati</taxon>
        <taxon>Pseudomonadota</taxon>
        <taxon>Alphaproteobacteria</taxon>
        <taxon>Hyphomicrobiales</taxon>
        <taxon>Rhizobiaceae</taxon>
        <taxon>Aliirhizobium</taxon>
    </lineage>
</organism>
<dbReference type="SUPFAM" id="SSF51215">
    <property type="entry name" value="Regulatory protein AraC"/>
    <property type="match status" value="1"/>
</dbReference>
<evidence type="ECO:0000313" key="10">
    <source>
        <dbReference type="Proteomes" id="UP000576087"/>
    </source>
</evidence>
<dbReference type="Pfam" id="PF06719">
    <property type="entry name" value="AraC_N"/>
    <property type="match status" value="1"/>
</dbReference>
<dbReference type="EMBL" id="JACIGW010000008">
    <property type="protein sequence ID" value="MBB4351052.1"/>
    <property type="molecule type" value="Genomic_DNA"/>
</dbReference>
<dbReference type="SUPFAM" id="SSF46689">
    <property type="entry name" value="Homeodomain-like"/>
    <property type="match status" value="2"/>
</dbReference>